<keyword evidence="3" id="KW-1185">Reference proteome</keyword>
<gene>
    <name evidence="2" type="ORF">Micbo1qcDRAFT_159785</name>
</gene>
<feature type="compositionally biased region" description="Polar residues" evidence="1">
    <location>
        <begin position="39"/>
        <end position="69"/>
    </location>
</feature>
<evidence type="ECO:0000313" key="3">
    <source>
        <dbReference type="Proteomes" id="UP000070501"/>
    </source>
</evidence>
<accession>A0A136JBM2</accession>
<dbReference type="InParanoid" id="A0A136JBM2"/>
<sequence>MRASLPPTPETFVSDATNMLPVSPGRAATIGCFHHSRHNGTTTGPQLDTLPQFNGQLEPHSSWSPRSDTIGSMCLQSEVLVPETSTESEALALADRPEPDAAIVGRLSWTNAASISNTEHGTR</sequence>
<feature type="region of interest" description="Disordered" evidence="1">
    <location>
        <begin position="33"/>
        <end position="69"/>
    </location>
</feature>
<name>A0A136JBM2_9PEZI</name>
<dbReference type="Proteomes" id="UP000070501">
    <property type="component" value="Unassembled WGS sequence"/>
</dbReference>
<proteinExistence type="predicted"/>
<reference evidence="3" key="1">
    <citation type="submission" date="2016-02" db="EMBL/GenBank/DDBJ databases">
        <title>Draft genome sequence of Microdochium bolleyi, a fungal endophyte of beachgrass.</title>
        <authorList>
            <consortium name="DOE Joint Genome Institute"/>
            <person name="David A.S."/>
            <person name="May G."/>
            <person name="Haridas S."/>
            <person name="Lim J."/>
            <person name="Wang M."/>
            <person name="Labutti K."/>
            <person name="Lipzen A."/>
            <person name="Barry K."/>
            <person name="Grigoriev I.V."/>
        </authorList>
    </citation>
    <scope>NUCLEOTIDE SEQUENCE [LARGE SCALE GENOMIC DNA]</scope>
    <source>
        <strain evidence="3">J235TASD1</strain>
    </source>
</reference>
<dbReference type="EMBL" id="KQ964247">
    <property type="protein sequence ID" value="KXJ94579.1"/>
    <property type="molecule type" value="Genomic_DNA"/>
</dbReference>
<dbReference type="AlphaFoldDB" id="A0A136JBM2"/>
<evidence type="ECO:0000313" key="2">
    <source>
        <dbReference type="EMBL" id="KXJ94579.1"/>
    </source>
</evidence>
<protein>
    <submittedName>
        <fullName evidence="2">Uncharacterized protein</fullName>
    </submittedName>
</protein>
<organism evidence="2 3">
    <name type="scientific">Microdochium bolleyi</name>
    <dbReference type="NCBI Taxonomy" id="196109"/>
    <lineage>
        <taxon>Eukaryota</taxon>
        <taxon>Fungi</taxon>
        <taxon>Dikarya</taxon>
        <taxon>Ascomycota</taxon>
        <taxon>Pezizomycotina</taxon>
        <taxon>Sordariomycetes</taxon>
        <taxon>Xylariomycetidae</taxon>
        <taxon>Xylariales</taxon>
        <taxon>Microdochiaceae</taxon>
        <taxon>Microdochium</taxon>
    </lineage>
</organism>
<evidence type="ECO:0000256" key="1">
    <source>
        <dbReference type="SAM" id="MobiDB-lite"/>
    </source>
</evidence>